<dbReference type="NCBIfam" id="TIGR01554">
    <property type="entry name" value="major_cap_HK97"/>
    <property type="match status" value="1"/>
</dbReference>
<gene>
    <name evidence="3" type="ORF">GCM10010274_59650</name>
</gene>
<dbReference type="Proteomes" id="UP000636661">
    <property type="component" value="Unassembled WGS sequence"/>
</dbReference>
<dbReference type="Gene3D" id="3.30.2400.10">
    <property type="entry name" value="Major capsid protein gp5"/>
    <property type="match status" value="1"/>
</dbReference>
<evidence type="ECO:0000259" key="2">
    <source>
        <dbReference type="Pfam" id="PF05065"/>
    </source>
</evidence>
<dbReference type="InterPro" id="IPR054612">
    <property type="entry name" value="Phage_capsid-like_C"/>
</dbReference>
<accession>A0A918M7Q6</accession>
<reference evidence="3" key="2">
    <citation type="submission" date="2020-09" db="EMBL/GenBank/DDBJ databases">
        <authorList>
            <person name="Sun Q."/>
            <person name="Ohkuma M."/>
        </authorList>
    </citation>
    <scope>NUCLEOTIDE SEQUENCE</scope>
    <source>
        <strain evidence="3">JCM 4391</strain>
    </source>
</reference>
<dbReference type="AlphaFoldDB" id="A0A918M7Q6"/>
<dbReference type="InterPro" id="IPR024455">
    <property type="entry name" value="Phage_capsid"/>
</dbReference>
<reference evidence="3" key="1">
    <citation type="journal article" date="2014" name="Int. J. Syst. Evol. Microbiol.">
        <title>Complete genome sequence of Corynebacterium casei LMG S-19264T (=DSM 44701T), isolated from a smear-ripened cheese.</title>
        <authorList>
            <consortium name="US DOE Joint Genome Institute (JGI-PGF)"/>
            <person name="Walter F."/>
            <person name="Albersmeier A."/>
            <person name="Kalinowski J."/>
            <person name="Ruckert C."/>
        </authorList>
    </citation>
    <scope>NUCLEOTIDE SEQUENCE</scope>
    <source>
        <strain evidence="3">JCM 4391</strain>
    </source>
</reference>
<name>A0A918M7Q6_9ACTN</name>
<proteinExistence type="predicted"/>
<evidence type="ECO:0000313" key="4">
    <source>
        <dbReference type="Proteomes" id="UP000636661"/>
    </source>
</evidence>
<evidence type="ECO:0000256" key="1">
    <source>
        <dbReference type="ARBA" id="ARBA00004328"/>
    </source>
</evidence>
<dbReference type="EMBL" id="BMTP01000020">
    <property type="protein sequence ID" value="GGU62870.1"/>
    <property type="molecule type" value="Genomic_DNA"/>
</dbReference>
<comment type="caution">
    <text evidence="3">The sequence shown here is derived from an EMBL/GenBank/DDBJ whole genome shotgun (WGS) entry which is preliminary data.</text>
</comment>
<keyword evidence="4" id="KW-1185">Reference proteome</keyword>
<dbReference type="SUPFAM" id="SSF56563">
    <property type="entry name" value="Major capsid protein gp5"/>
    <property type="match status" value="1"/>
</dbReference>
<comment type="subcellular location">
    <subcellularLocation>
        <location evidence="1">Virion</location>
    </subcellularLocation>
</comment>
<dbReference type="RefSeq" id="WP_189554388.1">
    <property type="nucleotide sequence ID" value="NZ_BMTP01000020.1"/>
</dbReference>
<feature type="domain" description="Phage capsid-like C-terminal" evidence="2">
    <location>
        <begin position="16"/>
        <end position="312"/>
    </location>
</feature>
<sequence>MAVTAPLKLSDVNDALLPRTITGPIFEKSVERSAVMSLAQRAPLAIDANTSVPIPMDVPTADWVGSAQAKPLSSGAVGIKTMQPRKIAVLIPVAEEVAMTNAGGLFTQLQRDLPTAFARAFDMAAIHGKTMKGAAGPFSDYLAMTSNSVALGTAAQAEGGVWADFVNGMGQVVDQDWDYTGTVADHRLKPTLLLATDTTGRPILVDTTQPGMQQAAAGTLIGEPLAYSRSVSGKQRRQSTSSDTGLRAIGGDWSQAAYGVGMDITVRISKEATYVDEEGGVHSAFQENLVLILAEAFYGYVQGDAEAFVKFTGTPSGSAS</sequence>
<dbReference type="Pfam" id="PF05065">
    <property type="entry name" value="Phage_capsid"/>
    <property type="match status" value="1"/>
</dbReference>
<evidence type="ECO:0000313" key="3">
    <source>
        <dbReference type="EMBL" id="GGU62870.1"/>
    </source>
</evidence>
<organism evidence="3 4">
    <name type="scientific">Streptomyces lavendofoliae</name>
    <dbReference type="NCBI Taxonomy" id="67314"/>
    <lineage>
        <taxon>Bacteria</taxon>
        <taxon>Bacillati</taxon>
        <taxon>Actinomycetota</taxon>
        <taxon>Actinomycetes</taxon>
        <taxon>Kitasatosporales</taxon>
        <taxon>Streptomycetaceae</taxon>
        <taxon>Streptomyces</taxon>
    </lineage>
</organism>
<protein>
    <recommendedName>
        <fullName evidence="2">Phage capsid-like C-terminal domain-containing protein</fullName>
    </recommendedName>
</protein>
<dbReference type="Gene3D" id="3.30.2320.10">
    <property type="entry name" value="hypothetical protein PF0899 domain"/>
    <property type="match status" value="1"/>
</dbReference>